<dbReference type="Pfam" id="PF00176">
    <property type="entry name" value="SNF2-rel_dom"/>
    <property type="match status" value="1"/>
</dbReference>
<feature type="domain" description="Helicase C-terminal" evidence="6">
    <location>
        <begin position="378"/>
        <end position="558"/>
    </location>
</feature>
<dbReference type="PANTHER" id="PTHR45766:SF3">
    <property type="entry name" value="DNA ANNEALING HELICASE AND ENDONUCLEASE ZRANB3"/>
    <property type="match status" value="1"/>
</dbReference>
<gene>
    <name evidence="7" type="ORF">Klosneuvirus_1_294</name>
</gene>
<keyword evidence="1" id="KW-0547">Nucleotide-binding</keyword>
<dbReference type="Gene3D" id="3.40.50.300">
    <property type="entry name" value="P-loop containing nucleotide triphosphate hydrolases"/>
    <property type="match status" value="1"/>
</dbReference>
<dbReference type="InterPro" id="IPR038718">
    <property type="entry name" value="SNF2-like_sf"/>
</dbReference>
<dbReference type="InterPro" id="IPR000330">
    <property type="entry name" value="SNF2_N"/>
</dbReference>
<dbReference type="GO" id="GO:0031297">
    <property type="term" value="P:replication fork processing"/>
    <property type="evidence" value="ECO:0007669"/>
    <property type="project" value="TreeGrafter"/>
</dbReference>
<dbReference type="InterPro" id="IPR027417">
    <property type="entry name" value="P-loop_NTPase"/>
</dbReference>
<accession>A0A1V0SI98</accession>
<organism evidence="7">
    <name type="scientific">Klosneuvirus KNV1</name>
    <dbReference type="NCBI Taxonomy" id="1977640"/>
    <lineage>
        <taxon>Viruses</taxon>
        <taxon>Varidnaviria</taxon>
        <taxon>Bamfordvirae</taxon>
        <taxon>Nucleocytoviricota</taxon>
        <taxon>Megaviricetes</taxon>
        <taxon>Imitervirales</taxon>
        <taxon>Mimiviridae</taxon>
        <taxon>Klosneuvirinae</taxon>
        <taxon>Klosneuvirus</taxon>
    </lineage>
</organism>
<name>A0A1V0SI98_9VIRU</name>
<dbReference type="GO" id="GO:0005524">
    <property type="term" value="F:ATP binding"/>
    <property type="evidence" value="ECO:0007669"/>
    <property type="project" value="UniProtKB-KW"/>
</dbReference>
<feature type="domain" description="Helicase ATP-binding" evidence="5">
    <location>
        <begin position="53"/>
        <end position="229"/>
    </location>
</feature>
<keyword evidence="3 7" id="KW-0347">Helicase</keyword>
<dbReference type="SUPFAM" id="SSF52540">
    <property type="entry name" value="P-loop containing nucleoside triphosphate hydrolases"/>
    <property type="match status" value="2"/>
</dbReference>
<dbReference type="GO" id="GO:0016787">
    <property type="term" value="F:hydrolase activity"/>
    <property type="evidence" value="ECO:0007669"/>
    <property type="project" value="UniProtKB-KW"/>
</dbReference>
<evidence type="ECO:0000259" key="6">
    <source>
        <dbReference type="PROSITE" id="PS51194"/>
    </source>
</evidence>
<dbReference type="InterPro" id="IPR001650">
    <property type="entry name" value="Helicase_C-like"/>
</dbReference>
<dbReference type="GO" id="GO:0004386">
    <property type="term" value="F:helicase activity"/>
    <property type="evidence" value="ECO:0007669"/>
    <property type="project" value="UniProtKB-KW"/>
</dbReference>
<dbReference type="InterPro" id="IPR014001">
    <property type="entry name" value="Helicase_ATP-bd"/>
</dbReference>
<evidence type="ECO:0000256" key="3">
    <source>
        <dbReference type="ARBA" id="ARBA00022806"/>
    </source>
</evidence>
<proteinExistence type="predicted"/>
<evidence type="ECO:0000256" key="4">
    <source>
        <dbReference type="ARBA" id="ARBA00022840"/>
    </source>
</evidence>
<dbReference type="PANTHER" id="PTHR45766">
    <property type="entry name" value="DNA ANNEALING HELICASE AND ENDONUCLEASE ZRANB3 FAMILY MEMBER"/>
    <property type="match status" value="1"/>
</dbReference>
<evidence type="ECO:0000313" key="7">
    <source>
        <dbReference type="EMBL" id="ARF11437.1"/>
    </source>
</evidence>
<dbReference type="EMBL" id="KY684108">
    <property type="protein sequence ID" value="ARF11437.1"/>
    <property type="molecule type" value="Genomic_DNA"/>
</dbReference>
<dbReference type="Gene3D" id="3.40.50.10810">
    <property type="entry name" value="Tandem AAA-ATPase domain"/>
    <property type="match status" value="1"/>
</dbReference>
<keyword evidence="2" id="KW-0378">Hydrolase</keyword>
<evidence type="ECO:0000256" key="2">
    <source>
        <dbReference type="ARBA" id="ARBA00022801"/>
    </source>
</evidence>
<protein>
    <submittedName>
        <fullName evidence="7">SNF2-like helicase</fullName>
    </submittedName>
</protein>
<evidence type="ECO:0000256" key="1">
    <source>
        <dbReference type="ARBA" id="ARBA00022741"/>
    </source>
</evidence>
<dbReference type="PROSITE" id="PS51192">
    <property type="entry name" value="HELICASE_ATP_BIND_1"/>
    <property type="match status" value="1"/>
</dbReference>
<dbReference type="GO" id="GO:0004520">
    <property type="term" value="F:DNA endonuclease activity"/>
    <property type="evidence" value="ECO:0007669"/>
    <property type="project" value="TreeGrafter"/>
</dbReference>
<dbReference type="SMART" id="SM00487">
    <property type="entry name" value="DEXDc"/>
    <property type="match status" value="1"/>
</dbReference>
<dbReference type="PROSITE" id="PS51194">
    <property type="entry name" value="HELICASE_CTER"/>
    <property type="match status" value="1"/>
</dbReference>
<dbReference type="Pfam" id="PF00271">
    <property type="entry name" value="Helicase_C"/>
    <property type="match status" value="1"/>
</dbReference>
<keyword evidence="4" id="KW-0067">ATP-binding</keyword>
<reference evidence="7" key="1">
    <citation type="journal article" date="2017" name="Science">
        <title>Giant viruses with an expanded complement of translation system components.</title>
        <authorList>
            <person name="Schulz F."/>
            <person name="Yutin N."/>
            <person name="Ivanova N.N."/>
            <person name="Ortega D.R."/>
            <person name="Lee T.K."/>
            <person name="Vierheilig J."/>
            <person name="Daims H."/>
            <person name="Horn M."/>
            <person name="Wagner M."/>
            <person name="Jensen G.J."/>
            <person name="Kyrpides N.C."/>
            <person name="Koonin E.V."/>
            <person name="Woyke T."/>
        </authorList>
    </citation>
    <scope>NUCLEOTIDE SEQUENCE</scope>
    <source>
        <strain evidence="7">KNV1</strain>
    </source>
</reference>
<dbReference type="GO" id="GO:0006281">
    <property type="term" value="P:DNA repair"/>
    <property type="evidence" value="ECO:0007669"/>
    <property type="project" value="TreeGrafter"/>
</dbReference>
<evidence type="ECO:0000259" key="5">
    <source>
        <dbReference type="PROSITE" id="PS51192"/>
    </source>
</evidence>
<sequence>MTYPNINDTEFNNELTNKFIKYKIPKRKKSFEQICFPKNFELQNPQKFLPKFLNPHTPYKSILINHKIGSGKTCTAINIGEQWKNLRKIIVVVPASLIGNFRGELRSLCAGNAYLTEAEREKLKNMHPSSEEYKNIINKSDQRIDKYYQIYSYNKFVEYQKNDELNLRNAILIIDEVQNMVSEKGTYYKVLYEAIHSAPKDLRIVLLSATPMFDQPVEIALTMNLLRLPFELPTGIEFEKMFIKTIKNTRSGKYSYEAKNMETFKEMVKGYISYYRGADPISFPETTIKYVNCEMSDFQYQSYVTVLKSEEANKAYERIRTIRAFRKGQILNLPNNFFIGTRLISNIAFPNKDIGVKGFNSFKGKHLELENLLNYSVKFYKIIKKINSASGPVFVYSNFVEFGGIKSFAKALEAQGYKDYMIHGEGRRRFSFMTGNEKAHEKDEIKAVYNQIDNINGSRLKVLLISSAVKEGISFKNIQQIHILEPYWNWSRMLQIIGRGVRYCSHKDLPEEKRSVKVYIYLATHSNEKETIDQYIAKLAQQKHALIMQFEKAMREIAIDCELNKNANVYTELGEEPLICDK</sequence>